<proteinExistence type="predicted"/>
<gene>
    <name evidence="1" type="ORF">AMECASPLE_006230</name>
</gene>
<protein>
    <submittedName>
        <fullName evidence="1">Uncharacterized protein</fullName>
    </submittedName>
</protein>
<sequence>MNESAVMSVTNAAPTPSSFESLLPLKVAFPFMIREPKQAQATSFRQAYFCVWVKEVFIHCELGVSFSTFNSLFLLVIVSLLSRASINIPGRFQCSGEASVT</sequence>
<evidence type="ECO:0000313" key="1">
    <source>
        <dbReference type="EMBL" id="MEQ2310184.1"/>
    </source>
</evidence>
<accession>A0ABV0ZV98</accession>
<keyword evidence="2" id="KW-1185">Reference proteome</keyword>
<dbReference type="EMBL" id="JAHRIP010075532">
    <property type="protein sequence ID" value="MEQ2310184.1"/>
    <property type="molecule type" value="Genomic_DNA"/>
</dbReference>
<evidence type="ECO:0000313" key="2">
    <source>
        <dbReference type="Proteomes" id="UP001469553"/>
    </source>
</evidence>
<reference evidence="1 2" key="1">
    <citation type="submission" date="2021-06" db="EMBL/GenBank/DDBJ databases">
        <authorList>
            <person name="Palmer J.M."/>
        </authorList>
    </citation>
    <scope>NUCLEOTIDE SEQUENCE [LARGE SCALE GENOMIC DNA]</scope>
    <source>
        <strain evidence="1 2">AS_MEX2019</strain>
        <tissue evidence="1">Muscle</tissue>
    </source>
</reference>
<organism evidence="1 2">
    <name type="scientific">Ameca splendens</name>
    <dbReference type="NCBI Taxonomy" id="208324"/>
    <lineage>
        <taxon>Eukaryota</taxon>
        <taxon>Metazoa</taxon>
        <taxon>Chordata</taxon>
        <taxon>Craniata</taxon>
        <taxon>Vertebrata</taxon>
        <taxon>Euteleostomi</taxon>
        <taxon>Actinopterygii</taxon>
        <taxon>Neopterygii</taxon>
        <taxon>Teleostei</taxon>
        <taxon>Neoteleostei</taxon>
        <taxon>Acanthomorphata</taxon>
        <taxon>Ovalentaria</taxon>
        <taxon>Atherinomorphae</taxon>
        <taxon>Cyprinodontiformes</taxon>
        <taxon>Goodeidae</taxon>
        <taxon>Ameca</taxon>
    </lineage>
</organism>
<name>A0ABV0ZV98_9TELE</name>
<comment type="caution">
    <text evidence="1">The sequence shown here is derived from an EMBL/GenBank/DDBJ whole genome shotgun (WGS) entry which is preliminary data.</text>
</comment>
<dbReference type="Proteomes" id="UP001469553">
    <property type="component" value="Unassembled WGS sequence"/>
</dbReference>